<dbReference type="PANTHER" id="PTHR33540:SF2">
    <property type="entry name" value="TRNA THREONYLCARBAMOYLADENOSINE BIOSYNTHESIS PROTEIN TSAE"/>
    <property type="match status" value="1"/>
</dbReference>
<evidence type="ECO:0000256" key="3">
    <source>
        <dbReference type="ARBA" id="ARBA00019010"/>
    </source>
</evidence>
<dbReference type="InterPro" id="IPR027417">
    <property type="entry name" value="P-loop_NTPase"/>
</dbReference>
<protein>
    <recommendedName>
        <fullName evidence="3">tRNA threonylcarbamoyladenosine biosynthesis protein TsaE</fullName>
    </recommendedName>
    <alternativeName>
        <fullName evidence="10">t(6)A37 threonylcarbamoyladenosine biosynthesis protein TsaE</fullName>
    </alternativeName>
</protein>
<name>A0ABU3K7F9_9BACT</name>
<evidence type="ECO:0000256" key="5">
    <source>
        <dbReference type="ARBA" id="ARBA00022694"/>
    </source>
</evidence>
<accession>A0ABU3K7F9</accession>
<evidence type="ECO:0000256" key="1">
    <source>
        <dbReference type="ARBA" id="ARBA00004496"/>
    </source>
</evidence>
<organism evidence="11 12">
    <name type="scientific">Candidatus Nitronereus thalassa</name>
    <dbReference type="NCBI Taxonomy" id="3020898"/>
    <lineage>
        <taxon>Bacteria</taxon>
        <taxon>Pseudomonadati</taxon>
        <taxon>Nitrospirota</taxon>
        <taxon>Nitrospiria</taxon>
        <taxon>Nitrospirales</taxon>
        <taxon>Nitrospiraceae</taxon>
        <taxon>Candidatus Nitronereus</taxon>
    </lineage>
</organism>
<keyword evidence="12" id="KW-1185">Reference proteome</keyword>
<keyword evidence="8" id="KW-0067">ATP-binding</keyword>
<dbReference type="PANTHER" id="PTHR33540">
    <property type="entry name" value="TRNA THREONYLCARBAMOYLADENOSINE BIOSYNTHESIS PROTEIN TSAE"/>
    <property type="match status" value="1"/>
</dbReference>
<evidence type="ECO:0000313" key="11">
    <source>
        <dbReference type="EMBL" id="MDT7042302.1"/>
    </source>
</evidence>
<evidence type="ECO:0000256" key="9">
    <source>
        <dbReference type="ARBA" id="ARBA00022842"/>
    </source>
</evidence>
<evidence type="ECO:0000256" key="10">
    <source>
        <dbReference type="ARBA" id="ARBA00032441"/>
    </source>
</evidence>
<evidence type="ECO:0000256" key="6">
    <source>
        <dbReference type="ARBA" id="ARBA00022723"/>
    </source>
</evidence>
<reference evidence="11 12" key="1">
    <citation type="journal article" date="2023" name="ISME J.">
        <title>Cultivation and genomic characterization of novel and ubiquitous marine nitrite-oxidizing bacteria from the Nitrospirales.</title>
        <authorList>
            <person name="Mueller A.J."/>
            <person name="Daebeler A."/>
            <person name="Herbold C.W."/>
            <person name="Kirkegaard R.H."/>
            <person name="Daims H."/>
        </authorList>
    </citation>
    <scope>NUCLEOTIDE SEQUENCE [LARGE SCALE GENOMIC DNA]</scope>
    <source>
        <strain evidence="11 12">EB</strain>
    </source>
</reference>
<keyword evidence="7" id="KW-0547">Nucleotide-binding</keyword>
<dbReference type="NCBIfam" id="TIGR00150">
    <property type="entry name" value="T6A_YjeE"/>
    <property type="match status" value="1"/>
</dbReference>
<evidence type="ECO:0000256" key="7">
    <source>
        <dbReference type="ARBA" id="ARBA00022741"/>
    </source>
</evidence>
<comment type="subcellular location">
    <subcellularLocation>
        <location evidence="1">Cytoplasm</location>
    </subcellularLocation>
</comment>
<keyword evidence="6" id="KW-0479">Metal-binding</keyword>
<dbReference type="SUPFAM" id="SSF52540">
    <property type="entry name" value="P-loop containing nucleoside triphosphate hydrolases"/>
    <property type="match status" value="1"/>
</dbReference>
<evidence type="ECO:0000313" key="12">
    <source>
        <dbReference type="Proteomes" id="UP001250932"/>
    </source>
</evidence>
<dbReference type="Pfam" id="PF02367">
    <property type="entry name" value="TsaE"/>
    <property type="match status" value="1"/>
</dbReference>
<dbReference type="Gene3D" id="3.40.50.300">
    <property type="entry name" value="P-loop containing nucleotide triphosphate hydrolases"/>
    <property type="match status" value="1"/>
</dbReference>
<proteinExistence type="inferred from homology"/>
<keyword evidence="5" id="KW-0819">tRNA processing</keyword>
<dbReference type="EMBL" id="JAQOUE010000001">
    <property type="protein sequence ID" value="MDT7042302.1"/>
    <property type="molecule type" value="Genomic_DNA"/>
</dbReference>
<dbReference type="RefSeq" id="WP_313832683.1">
    <property type="nucleotide sequence ID" value="NZ_JAQOUE010000001.1"/>
</dbReference>
<comment type="similarity">
    <text evidence="2">Belongs to the TsaE family.</text>
</comment>
<evidence type="ECO:0000256" key="4">
    <source>
        <dbReference type="ARBA" id="ARBA00022490"/>
    </source>
</evidence>
<dbReference type="InterPro" id="IPR003442">
    <property type="entry name" value="T6A_TsaE"/>
</dbReference>
<comment type="caution">
    <text evidence="11">The sequence shown here is derived from an EMBL/GenBank/DDBJ whole genome shotgun (WGS) entry which is preliminary data.</text>
</comment>
<evidence type="ECO:0000256" key="2">
    <source>
        <dbReference type="ARBA" id="ARBA00007599"/>
    </source>
</evidence>
<keyword evidence="9" id="KW-0460">Magnesium</keyword>
<dbReference type="Proteomes" id="UP001250932">
    <property type="component" value="Unassembled WGS sequence"/>
</dbReference>
<keyword evidence="4" id="KW-0963">Cytoplasm</keyword>
<sequence length="180" mass="19429">MGQQTTSMDNLRPLKLSFSASGAGQWTTALRSAVATQELGTAIGHELRGGEVITLIGELGAGKTCLVRGIATGIGLSTEEVTSPTFTVIQEYESAPPIAHVDLYRLEHSMAIEDIGLSSYFDTDHVVIIEWADRISSSQIPEDRLALHLNHRSRNSRHCTLQAFGKKSQALLQALISQGS</sequence>
<evidence type="ECO:0000256" key="8">
    <source>
        <dbReference type="ARBA" id="ARBA00022840"/>
    </source>
</evidence>
<gene>
    <name evidence="11" type="primary">tsaE</name>
    <name evidence="11" type="ORF">PPG34_08055</name>
</gene>